<dbReference type="CDD" id="cd18083">
    <property type="entry name" value="aTrm56-like"/>
    <property type="match status" value="1"/>
</dbReference>
<comment type="catalytic activity">
    <reaction evidence="13 14">
        <text>cytidine(56) in tRNA + S-adenosyl-L-methionine = 2'-O-methylcytidine(56) in tRNA + S-adenosyl-L-homocysteine + H(+)</text>
        <dbReference type="Rhea" id="RHEA:42968"/>
        <dbReference type="Rhea" id="RHEA-COMP:10308"/>
        <dbReference type="Rhea" id="RHEA-COMP:10309"/>
        <dbReference type="ChEBI" id="CHEBI:15378"/>
        <dbReference type="ChEBI" id="CHEBI:57856"/>
        <dbReference type="ChEBI" id="CHEBI:59789"/>
        <dbReference type="ChEBI" id="CHEBI:74495"/>
        <dbReference type="ChEBI" id="CHEBI:82748"/>
        <dbReference type="EC" id="2.1.1.206"/>
    </reaction>
</comment>
<keyword evidence="8 14" id="KW-0489">Methyltransferase</keyword>
<keyword evidence="7 14" id="KW-0963">Cytoplasm</keyword>
<dbReference type="HAMAP" id="MF_00077">
    <property type="entry name" value="tRNA_methyltr_aTrm56"/>
    <property type="match status" value="1"/>
</dbReference>
<dbReference type="SUPFAM" id="SSF75217">
    <property type="entry name" value="alpha/beta knot"/>
    <property type="match status" value="1"/>
</dbReference>
<protein>
    <recommendedName>
        <fullName evidence="6 14">tRNA (cytidine(56)-2'-O)-methyltransferase</fullName>
        <ecNumber evidence="5 14">2.1.1.206</ecNumber>
    </recommendedName>
    <alternativeName>
        <fullName evidence="12 14">tRNA ribose 2'-O-methyltransferase aTrm56</fullName>
    </alternativeName>
</protein>
<gene>
    <name evidence="15" type="ORF">DRJ31_08785</name>
</gene>
<evidence type="ECO:0000256" key="12">
    <source>
        <dbReference type="ARBA" id="ARBA00029826"/>
    </source>
</evidence>
<evidence type="ECO:0000256" key="11">
    <source>
        <dbReference type="ARBA" id="ARBA00022694"/>
    </source>
</evidence>
<evidence type="ECO:0000256" key="13">
    <source>
        <dbReference type="ARBA" id="ARBA00047792"/>
    </source>
</evidence>
<dbReference type="InterPro" id="IPR029026">
    <property type="entry name" value="tRNA_m1G_MTases_N"/>
</dbReference>
<evidence type="ECO:0000313" key="15">
    <source>
        <dbReference type="EMBL" id="RLE47484.1"/>
    </source>
</evidence>
<dbReference type="GO" id="GO:0002128">
    <property type="term" value="P:tRNA nucleoside ribose methylation"/>
    <property type="evidence" value="ECO:0007669"/>
    <property type="project" value="UniProtKB-UniRule"/>
</dbReference>
<comment type="subcellular location">
    <subcellularLocation>
        <location evidence="2 14">Cytoplasm</location>
    </subcellularLocation>
</comment>
<comment type="caution">
    <text evidence="15">The sequence shown here is derived from an EMBL/GenBank/DDBJ whole genome shotgun (WGS) entry which is preliminary data.</text>
</comment>
<dbReference type="GO" id="GO:0106059">
    <property type="term" value="F:tRNA (cytidine(56)-2'-O)-methyltransferase activity"/>
    <property type="evidence" value="ECO:0007669"/>
    <property type="project" value="UniProtKB-EC"/>
</dbReference>
<comment type="subunit">
    <text evidence="4 14">Homodimer.</text>
</comment>
<evidence type="ECO:0000256" key="2">
    <source>
        <dbReference type="ARBA" id="ARBA00004496"/>
    </source>
</evidence>
<evidence type="ECO:0000256" key="10">
    <source>
        <dbReference type="ARBA" id="ARBA00022691"/>
    </source>
</evidence>
<dbReference type="Gene3D" id="3.40.1280.10">
    <property type="match status" value="1"/>
</dbReference>
<evidence type="ECO:0000256" key="6">
    <source>
        <dbReference type="ARBA" id="ARBA00013709"/>
    </source>
</evidence>
<dbReference type="AlphaFoldDB" id="A0A497ELI2"/>
<comment type="caution">
    <text evidence="14">Lacks conserved residue(s) required for the propagation of feature annotation.</text>
</comment>
<dbReference type="PIRSF" id="PIRSF016123">
    <property type="entry name" value="UCP016123"/>
    <property type="match status" value="1"/>
</dbReference>
<dbReference type="EC" id="2.1.1.206" evidence="5 14"/>
<proteinExistence type="inferred from homology"/>
<keyword evidence="9 14" id="KW-0808">Transferase</keyword>
<keyword evidence="10 14" id="KW-0949">S-adenosyl-L-methionine</keyword>
<evidence type="ECO:0000256" key="14">
    <source>
        <dbReference type="HAMAP-Rule" id="MF_00077"/>
    </source>
</evidence>
<sequence length="183" mass="20936">MPRIVVLRLGHRIQRDKRVTTHVALVARAYGADEIIITGDRDDGLIERVRKVVETWGGSFSVRFEKNWRKVIKRFKEGENGVVIHLTMYGINLPDIIGEIRDLWRGGKDLMIIVGGEKVPGEVYGLADYNVAITNQPHSEIAALATFLDWLQEGREFRLEFPNAKLRVIPNPRGKTVLRIRRD</sequence>
<dbReference type="PANTHER" id="PTHR42197">
    <property type="entry name" value="TRNA (CYTIDINE(56)-2'-O)-METHYLTRANSFERASE"/>
    <property type="match status" value="1"/>
</dbReference>
<evidence type="ECO:0000256" key="5">
    <source>
        <dbReference type="ARBA" id="ARBA00012624"/>
    </source>
</evidence>
<dbReference type="InterPro" id="IPR029028">
    <property type="entry name" value="Alpha/beta_knot_MTases"/>
</dbReference>
<organism evidence="15 16">
    <name type="scientific">Thermoproteota archaeon</name>
    <dbReference type="NCBI Taxonomy" id="2056631"/>
    <lineage>
        <taxon>Archaea</taxon>
        <taxon>Thermoproteota</taxon>
    </lineage>
</organism>
<dbReference type="Pfam" id="PF01994">
    <property type="entry name" value="Trm56"/>
    <property type="match status" value="1"/>
</dbReference>
<feature type="binding site" evidence="14">
    <location>
        <begin position="115"/>
        <end position="119"/>
    </location>
    <ligand>
        <name>S-adenosyl-L-methionine</name>
        <dbReference type="ChEBI" id="CHEBI:59789"/>
    </ligand>
</feature>
<evidence type="ECO:0000256" key="1">
    <source>
        <dbReference type="ARBA" id="ARBA00003959"/>
    </source>
</evidence>
<comment type="function">
    <text evidence="1 14">Specifically catalyzes the AdoMet-dependent 2'-O-ribose methylation of cytidine at position 56 in tRNAs.</text>
</comment>
<accession>A0A497ELI2</accession>
<evidence type="ECO:0000313" key="16">
    <source>
        <dbReference type="Proteomes" id="UP000278475"/>
    </source>
</evidence>
<dbReference type="InterPro" id="IPR002845">
    <property type="entry name" value="tRNA_mtfrase_aTrm56"/>
</dbReference>
<reference evidence="15 16" key="1">
    <citation type="submission" date="2018-06" db="EMBL/GenBank/DDBJ databases">
        <title>Extensive metabolic versatility and redundancy in microbially diverse, dynamic hydrothermal sediments.</title>
        <authorList>
            <person name="Dombrowski N."/>
            <person name="Teske A."/>
            <person name="Baker B.J."/>
        </authorList>
    </citation>
    <scope>NUCLEOTIDE SEQUENCE [LARGE SCALE GENOMIC DNA]</scope>
    <source>
        <strain evidence="15">B66_G16</strain>
    </source>
</reference>
<evidence type="ECO:0000256" key="9">
    <source>
        <dbReference type="ARBA" id="ARBA00022679"/>
    </source>
</evidence>
<comment type="similarity">
    <text evidence="3 14">Belongs to the aTrm56 family.</text>
</comment>
<dbReference type="NCBIfam" id="NF003048">
    <property type="entry name" value="PRK03958.1"/>
    <property type="match status" value="1"/>
</dbReference>
<name>A0A497ELI2_9CREN</name>
<evidence type="ECO:0000256" key="4">
    <source>
        <dbReference type="ARBA" id="ARBA00011738"/>
    </source>
</evidence>
<evidence type="ECO:0000256" key="7">
    <source>
        <dbReference type="ARBA" id="ARBA00022490"/>
    </source>
</evidence>
<dbReference type="Proteomes" id="UP000278475">
    <property type="component" value="Unassembled WGS sequence"/>
</dbReference>
<keyword evidence="11 14" id="KW-0819">tRNA processing</keyword>
<dbReference type="EMBL" id="QMQV01000123">
    <property type="protein sequence ID" value="RLE47484.1"/>
    <property type="molecule type" value="Genomic_DNA"/>
</dbReference>
<evidence type="ECO:0000256" key="3">
    <source>
        <dbReference type="ARBA" id="ARBA00010324"/>
    </source>
</evidence>
<feature type="binding site" evidence="14">
    <location>
        <position position="86"/>
    </location>
    <ligand>
        <name>S-adenosyl-L-methionine</name>
        <dbReference type="ChEBI" id="CHEBI:59789"/>
    </ligand>
</feature>
<dbReference type="GO" id="GO:0005737">
    <property type="term" value="C:cytoplasm"/>
    <property type="evidence" value="ECO:0007669"/>
    <property type="project" value="UniProtKB-SubCell"/>
</dbReference>
<dbReference type="PANTHER" id="PTHR42197:SF1">
    <property type="entry name" value="TRNA (CYTIDINE(56)-2'-O)-METHYLTRANSFERASE"/>
    <property type="match status" value="1"/>
</dbReference>
<evidence type="ECO:0000256" key="8">
    <source>
        <dbReference type="ARBA" id="ARBA00022603"/>
    </source>
</evidence>